<comment type="caution">
    <text evidence="1">The sequence shown here is derived from an EMBL/GenBank/DDBJ whole genome shotgun (WGS) entry which is preliminary data.</text>
</comment>
<dbReference type="EMBL" id="JAUSZI010000002">
    <property type="protein sequence ID" value="MDQ1023664.1"/>
    <property type="molecule type" value="Genomic_DNA"/>
</dbReference>
<name>A0ABU0SMD6_9ACTN</name>
<dbReference type="InterPro" id="IPR036291">
    <property type="entry name" value="NAD(P)-bd_dom_sf"/>
</dbReference>
<gene>
    <name evidence="1" type="ORF">QF035_001246</name>
</gene>
<organism evidence="1 2">
    <name type="scientific">Streptomyces umbrinus</name>
    <dbReference type="NCBI Taxonomy" id="67370"/>
    <lineage>
        <taxon>Bacteria</taxon>
        <taxon>Bacillati</taxon>
        <taxon>Actinomycetota</taxon>
        <taxon>Actinomycetes</taxon>
        <taxon>Kitasatosporales</taxon>
        <taxon>Streptomycetaceae</taxon>
        <taxon>Streptomyces</taxon>
        <taxon>Streptomyces phaeochromogenes group</taxon>
    </lineage>
</organism>
<protein>
    <submittedName>
        <fullName evidence="1">Nucleoside-diphosphate-sugar epimerase</fullName>
    </submittedName>
</protein>
<reference evidence="1 2" key="1">
    <citation type="submission" date="2023-07" db="EMBL/GenBank/DDBJ databases">
        <title>Comparative genomics of wheat-associated soil bacteria to identify genetic determinants of phenazine resistance.</title>
        <authorList>
            <person name="Mouncey N."/>
        </authorList>
    </citation>
    <scope>NUCLEOTIDE SEQUENCE [LARGE SCALE GENOMIC DNA]</scope>
    <source>
        <strain evidence="1 2">V2I4</strain>
    </source>
</reference>
<keyword evidence="2" id="KW-1185">Reference proteome</keyword>
<sequence>MTSPRAAGERFIGAAGDTLSMHDIARVLRERLGDAAHRVPVDVLPDEAVLRAAETAPAMRQTADQLGIIRRLDNARARRLLDWNPRSGDDAVTATAESLLRLGLLKDASLT</sequence>
<dbReference type="Proteomes" id="UP001230328">
    <property type="component" value="Unassembled WGS sequence"/>
</dbReference>
<dbReference type="SUPFAM" id="SSF51735">
    <property type="entry name" value="NAD(P)-binding Rossmann-fold domains"/>
    <property type="match status" value="1"/>
</dbReference>
<accession>A0ABU0SMD6</accession>
<dbReference type="RefSeq" id="WP_307518812.1">
    <property type="nucleotide sequence ID" value="NZ_JAUSZI010000002.1"/>
</dbReference>
<evidence type="ECO:0000313" key="1">
    <source>
        <dbReference type="EMBL" id="MDQ1023664.1"/>
    </source>
</evidence>
<dbReference type="Gene3D" id="3.40.50.720">
    <property type="entry name" value="NAD(P)-binding Rossmann-like Domain"/>
    <property type="match status" value="1"/>
</dbReference>
<evidence type="ECO:0000313" key="2">
    <source>
        <dbReference type="Proteomes" id="UP001230328"/>
    </source>
</evidence>
<proteinExistence type="predicted"/>